<comment type="caution">
    <text evidence="2">The sequence shown here is derived from an EMBL/GenBank/DDBJ whole genome shotgun (WGS) entry which is preliminary data.</text>
</comment>
<dbReference type="InterPro" id="IPR036291">
    <property type="entry name" value="NAD(P)-bd_dom_sf"/>
</dbReference>
<dbReference type="Pfam" id="PF01408">
    <property type="entry name" value="GFO_IDH_MocA"/>
    <property type="match status" value="1"/>
</dbReference>
<dbReference type="AlphaFoldDB" id="A0AAJ0AK21"/>
<feature type="domain" description="Gfo/Idh/MocA-like oxidoreductase N-terminal" evidence="1">
    <location>
        <begin position="38"/>
        <end position="147"/>
    </location>
</feature>
<organism evidence="2 3">
    <name type="scientific">Colletotrichum godetiae</name>
    <dbReference type="NCBI Taxonomy" id="1209918"/>
    <lineage>
        <taxon>Eukaryota</taxon>
        <taxon>Fungi</taxon>
        <taxon>Dikarya</taxon>
        <taxon>Ascomycota</taxon>
        <taxon>Pezizomycotina</taxon>
        <taxon>Sordariomycetes</taxon>
        <taxon>Hypocreomycetidae</taxon>
        <taxon>Glomerellales</taxon>
        <taxon>Glomerellaceae</taxon>
        <taxon>Colletotrichum</taxon>
        <taxon>Colletotrichum acutatum species complex</taxon>
    </lineage>
</organism>
<reference evidence="2" key="1">
    <citation type="submission" date="2021-06" db="EMBL/GenBank/DDBJ databases">
        <title>Comparative genomics, transcriptomics and evolutionary studies reveal genomic signatures of adaptation to plant cell wall in hemibiotrophic fungi.</title>
        <authorList>
            <consortium name="DOE Joint Genome Institute"/>
            <person name="Baroncelli R."/>
            <person name="Diaz J.F."/>
            <person name="Benocci T."/>
            <person name="Peng M."/>
            <person name="Battaglia E."/>
            <person name="Haridas S."/>
            <person name="Andreopoulos W."/>
            <person name="Labutti K."/>
            <person name="Pangilinan J."/>
            <person name="Floch G.L."/>
            <person name="Makela M.R."/>
            <person name="Henrissat B."/>
            <person name="Grigoriev I.V."/>
            <person name="Crouch J.A."/>
            <person name="De Vries R.P."/>
            <person name="Sukno S.A."/>
            <person name="Thon M.R."/>
        </authorList>
    </citation>
    <scope>NUCLEOTIDE SEQUENCE</scope>
    <source>
        <strain evidence="2">CBS 193.32</strain>
    </source>
</reference>
<dbReference type="Gene3D" id="3.40.50.720">
    <property type="entry name" value="NAD(P)-binding Rossmann-like Domain"/>
    <property type="match status" value="1"/>
</dbReference>
<dbReference type="PANTHER" id="PTHR43708">
    <property type="entry name" value="CONSERVED EXPRESSED OXIDOREDUCTASE (EUROFUNG)"/>
    <property type="match status" value="1"/>
</dbReference>
<dbReference type="GO" id="GO:0000166">
    <property type="term" value="F:nucleotide binding"/>
    <property type="evidence" value="ECO:0007669"/>
    <property type="project" value="InterPro"/>
</dbReference>
<dbReference type="EMBL" id="JAHMHR010000024">
    <property type="protein sequence ID" value="KAK1674744.1"/>
    <property type="molecule type" value="Genomic_DNA"/>
</dbReference>
<gene>
    <name evidence="2" type="ORF">BDP55DRAFT_666110</name>
</gene>
<evidence type="ECO:0000313" key="3">
    <source>
        <dbReference type="Proteomes" id="UP001224890"/>
    </source>
</evidence>
<accession>A0AAJ0AK21</accession>
<evidence type="ECO:0000259" key="1">
    <source>
        <dbReference type="Pfam" id="PF01408"/>
    </source>
</evidence>
<dbReference type="InterPro" id="IPR000683">
    <property type="entry name" value="Gfo/Idh/MocA-like_OxRdtase_N"/>
</dbReference>
<dbReference type="InterPro" id="IPR051317">
    <property type="entry name" value="Gfo/Idh/MocA_oxidoreduct"/>
</dbReference>
<dbReference type="GeneID" id="85459610"/>
<name>A0AAJ0AK21_9PEZI</name>
<dbReference type="PANTHER" id="PTHR43708:SF1">
    <property type="entry name" value="GALACTOSE_LACTOSE METABOLISM REGULATORY PROTEIN GAL80"/>
    <property type="match status" value="1"/>
</dbReference>
<dbReference type="Proteomes" id="UP001224890">
    <property type="component" value="Unassembled WGS sequence"/>
</dbReference>
<dbReference type="RefSeq" id="XP_060428747.1">
    <property type="nucleotide sequence ID" value="XM_060575084.1"/>
</dbReference>
<proteinExistence type="predicted"/>
<sequence>MLALSASHPDRKCHPHSLFFNFTTTNKTCSEWSWAVAAHLPYFTHSKTYNLAALQNSSKETAQKAIHFHSLSQNTKAYGEIDALVADPDVELVAVTIKVHLHATAVEAAIRAGKRAVFCESPLARNSAEAEHLTSLAKERNVRTLVGLQGRQNPATLKARELVEQRGAGGHSANDDIVYEPLVRGYVPRDGGIRRRYLEWCESGVHLGWPRSGRAVFCSRRVEGNTGYLGE</sequence>
<evidence type="ECO:0000313" key="2">
    <source>
        <dbReference type="EMBL" id="KAK1674744.1"/>
    </source>
</evidence>
<keyword evidence="3" id="KW-1185">Reference proteome</keyword>
<dbReference type="SUPFAM" id="SSF51735">
    <property type="entry name" value="NAD(P)-binding Rossmann-fold domains"/>
    <property type="match status" value="1"/>
</dbReference>
<protein>
    <recommendedName>
        <fullName evidence="1">Gfo/Idh/MocA-like oxidoreductase N-terminal domain-containing protein</fullName>
    </recommendedName>
</protein>